<dbReference type="PROSITE" id="PS51782">
    <property type="entry name" value="LYSM"/>
    <property type="match status" value="1"/>
</dbReference>
<feature type="region of interest" description="Disordered" evidence="5">
    <location>
        <begin position="22"/>
        <end position="61"/>
    </location>
</feature>
<dbReference type="GO" id="GO:0042742">
    <property type="term" value="P:defense response to bacterium"/>
    <property type="evidence" value="ECO:0007669"/>
    <property type="project" value="UniProtKB-KW"/>
</dbReference>
<evidence type="ECO:0000256" key="3">
    <source>
        <dbReference type="ARBA" id="ARBA00022801"/>
    </source>
</evidence>
<dbReference type="Gene3D" id="3.10.350.10">
    <property type="entry name" value="LysM domain"/>
    <property type="match status" value="1"/>
</dbReference>
<evidence type="ECO:0000256" key="2">
    <source>
        <dbReference type="ARBA" id="ARBA00022638"/>
    </source>
</evidence>
<comment type="caution">
    <text evidence="7">The sequence shown here is derived from an EMBL/GenBank/DDBJ whole genome shotgun (WGS) entry which is preliminary data.</text>
</comment>
<dbReference type="SUPFAM" id="SSF54106">
    <property type="entry name" value="LysM domain"/>
    <property type="match status" value="1"/>
</dbReference>
<evidence type="ECO:0000259" key="6">
    <source>
        <dbReference type="PROSITE" id="PS51782"/>
    </source>
</evidence>
<evidence type="ECO:0000313" key="7">
    <source>
        <dbReference type="EMBL" id="RSK39110.1"/>
    </source>
</evidence>
<dbReference type="Proteomes" id="UP000270620">
    <property type="component" value="Unassembled WGS sequence"/>
</dbReference>
<dbReference type="InterPro" id="IPR002901">
    <property type="entry name" value="MGlyc_endo_b_GlcNAc-like_dom"/>
</dbReference>
<gene>
    <name evidence="7" type="ORF">EJA19_09210</name>
</gene>
<dbReference type="PANTHER" id="PTHR33308:SF9">
    <property type="entry name" value="PEPTIDOGLYCAN HYDROLASE FLGJ"/>
    <property type="match status" value="1"/>
</dbReference>
<dbReference type="SMART" id="SM00257">
    <property type="entry name" value="LysM"/>
    <property type="match status" value="1"/>
</dbReference>
<dbReference type="GO" id="GO:0031640">
    <property type="term" value="P:killing of cells of another organism"/>
    <property type="evidence" value="ECO:0007669"/>
    <property type="project" value="UniProtKB-KW"/>
</dbReference>
<dbReference type="GO" id="GO:0004040">
    <property type="term" value="F:amidase activity"/>
    <property type="evidence" value="ECO:0007669"/>
    <property type="project" value="InterPro"/>
</dbReference>
<sequence length="274" mass="31287">MKKTLLYITLGIFIFSCGSSKKTTTKRRSDSKRVVVDKRTTNNPTNNTSEQNNNTNGSRTTYASPTEAYIANFSSIAQEEMKLYGIPASITLAQGILESGSGKGRLSVEANNHFGIKCHEWTGAKIYHDDDRRQECFRKYNHSKYSFRDHSLFLTERKRYRGLFDLKQDDYKGWAKGLKAAGYATDRKYPDKLISLIERYRLYEFDDEVLGNSYSRASTNNTRVSSHSQDKYVVKKGDTLYSISRQFNLTVKQLQKINNLSGTNIDVGQVLTIN</sequence>
<organism evidence="7 8">
    <name type="scientific">Mangrovimonas spongiae</name>
    <dbReference type="NCBI Taxonomy" id="2494697"/>
    <lineage>
        <taxon>Bacteria</taxon>
        <taxon>Pseudomonadati</taxon>
        <taxon>Bacteroidota</taxon>
        <taxon>Flavobacteriia</taxon>
        <taxon>Flavobacteriales</taxon>
        <taxon>Flavobacteriaceae</taxon>
        <taxon>Mangrovimonas</taxon>
    </lineage>
</organism>
<dbReference type="PROSITE" id="PS51257">
    <property type="entry name" value="PROKAR_LIPOPROTEIN"/>
    <property type="match status" value="1"/>
</dbReference>
<keyword evidence="3" id="KW-0378">Hydrolase</keyword>
<evidence type="ECO:0000256" key="4">
    <source>
        <dbReference type="ARBA" id="ARBA00032108"/>
    </source>
</evidence>
<protein>
    <recommendedName>
        <fullName evidence="4">Peptidoglycan hydrolase</fullName>
    </recommendedName>
</protein>
<dbReference type="AlphaFoldDB" id="A0A428JY84"/>
<keyword evidence="2" id="KW-0081">Bacteriolytic enzyme</keyword>
<dbReference type="SMART" id="SM00047">
    <property type="entry name" value="LYZ2"/>
    <property type="match status" value="1"/>
</dbReference>
<dbReference type="OrthoDB" id="977752at2"/>
<dbReference type="Pfam" id="PF01476">
    <property type="entry name" value="LysM"/>
    <property type="match status" value="1"/>
</dbReference>
<dbReference type="RefSeq" id="WP_125468084.1">
    <property type="nucleotide sequence ID" value="NZ_RWBG01000004.1"/>
</dbReference>
<evidence type="ECO:0000256" key="1">
    <source>
        <dbReference type="ARBA" id="ARBA00022529"/>
    </source>
</evidence>
<evidence type="ECO:0000313" key="8">
    <source>
        <dbReference type="Proteomes" id="UP000270620"/>
    </source>
</evidence>
<dbReference type="InterPro" id="IPR036779">
    <property type="entry name" value="LysM_dom_sf"/>
</dbReference>
<evidence type="ECO:0000256" key="5">
    <source>
        <dbReference type="SAM" id="MobiDB-lite"/>
    </source>
</evidence>
<keyword evidence="8" id="KW-1185">Reference proteome</keyword>
<dbReference type="EMBL" id="RWBG01000004">
    <property type="protein sequence ID" value="RSK39110.1"/>
    <property type="molecule type" value="Genomic_DNA"/>
</dbReference>
<dbReference type="Gene3D" id="1.10.530.10">
    <property type="match status" value="1"/>
</dbReference>
<feature type="compositionally biased region" description="Basic and acidic residues" evidence="5">
    <location>
        <begin position="27"/>
        <end position="40"/>
    </location>
</feature>
<dbReference type="Pfam" id="PF01832">
    <property type="entry name" value="Glucosaminidase"/>
    <property type="match status" value="1"/>
</dbReference>
<dbReference type="CDD" id="cd00118">
    <property type="entry name" value="LysM"/>
    <property type="match status" value="1"/>
</dbReference>
<accession>A0A428JY84</accession>
<name>A0A428JY84_9FLAO</name>
<dbReference type="PANTHER" id="PTHR33308">
    <property type="entry name" value="PEPTIDOGLYCAN HYDROLASE FLGJ"/>
    <property type="match status" value="1"/>
</dbReference>
<proteinExistence type="predicted"/>
<dbReference type="InterPro" id="IPR051056">
    <property type="entry name" value="Glycosyl_Hydrolase_73"/>
</dbReference>
<dbReference type="InterPro" id="IPR018392">
    <property type="entry name" value="LysM"/>
</dbReference>
<keyword evidence="1" id="KW-0929">Antimicrobial</keyword>
<reference evidence="7 8" key="1">
    <citation type="submission" date="2018-12" db="EMBL/GenBank/DDBJ databases">
        <title>Mangrovimonas spongiae sp. nov., a novel member of the genus Mangrovimonas isolated from marine sponge.</title>
        <authorList>
            <person name="Zhuang L."/>
            <person name="Luo L."/>
        </authorList>
    </citation>
    <scope>NUCLEOTIDE SEQUENCE [LARGE SCALE GENOMIC DNA]</scope>
    <source>
        <strain evidence="7 8">HN-E26</strain>
    </source>
</reference>
<feature type="compositionally biased region" description="Low complexity" evidence="5">
    <location>
        <begin position="41"/>
        <end position="56"/>
    </location>
</feature>
<feature type="domain" description="LysM" evidence="6">
    <location>
        <begin position="230"/>
        <end position="273"/>
    </location>
</feature>